<evidence type="ECO:0000313" key="2">
    <source>
        <dbReference type="Proteomes" id="UP000192140"/>
    </source>
</evidence>
<protein>
    <submittedName>
        <fullName evidence="1">Uncharacterized protein</fullName>
    </submittedName>
</protein>
<keyword evidence="2" id="KW-1185">Reference proteome</keyword>
<dbReference type="InterPro" id="IPR056209">
    <property type="entry name" value="SU10_adaptor"/>
</dbReference>
<name>A0A1S7U2V6_9HYPH</name>
<reference evidence="1" key="1">
    <citation type="submission" date="2016-01" db="EMBL/GenBank/DDBJ databases">
        <authorList>
            <person name="Regsiter A."/>
            <person name="william w."/>
        </authorList>
    </citation>
    <scope>NUCLEOTIDE SEQUENCE</scope>
    <source>
        <strain evidence="1">NCPPB 1641</strain>
    </source>
</reference>
<dbReference type="Proteomes" id="UP000192140">
    <property type="component" value="Unassembled WGS sequence"/>
</dbReference>
<dbReference type="AlphaFoldDB" id="A0A1S7U2V6"/>
<accession>A0A1S7U2V6</accession>
<proteinExistence type="predicted"/>
<dbReference type="RefSeq" id="WP_137396256.1">
    <property type="nucleotide sequence ID" value="NZ_LT009776.1"/>
</dbReference>
<evidence type="ECO:0000313" key="1">
    <source>
        <dbReference type="EMBL" id="CVI61020.1"/>
    </source>
</evidence>
<dbReference type="EMBL" id="FCNP01000035">
    <property type="protein sequence ID" value="CVI61020.1"/>
    <property type="molecule type" value="Genomic_DNA"/>
</dbReference>
<sequence length="195" mass="21906">MAISNYSELIAMVGDVTLRPDAPIANFISLIESDLFPTLKHRDGLKTITVDIVDDRVSIPSDFIEIRNAQIDDLYTRPLGISSPVKLRPNEVGYVNSGTHFEIVTDKQKPKKFTLQYWARPLGVSPDNPTNWVLTKFPNVYVSAVSARVFRWARDLEGEQLEMQALGQALGVVAADNARQFTMIPVNIQMEDSNW</sequence>
<organism evidence="1 2">
    <name type="scientific">Agrobacterium deltaense NCPPB 1641</name>
    <dbReference type="NCBI Taxonomy" id="1183425"/>
    <lineage>
        <taxon>Bacteria</taxon>
        <taxon>Pseudomonadati</taxon>
        <taxon>Pseudomonadota</taxon>
        <taxon>Alphaproteobacteria</taxon>
        <taxon>Hyphomicrobiales</taxon>
        <taxon>Rhizobiaceae</taxon>
        <taxon>Rhizobium/Agrobacterium group</taxon>
        <taxon>Agrobacterium</taxon>
    </lineage>
</organism>
<comment type="caution">
    <text evidence="1">The sequence shown here is derived from an EMBL/GenBank/DDBJ whole genome shotgun (WGS) entry which is preliminary data.</text>
</comment>
<gene>
    <name evidence="1" type="ORF">AGR7A_Lc140067</name>
</gene>
<dbReference type="Pfam" id="PF24175">
    <property type="entry name" value="SU10_adaptor"/>
    <property type="match status" value="1"/>
</dbReference>